<accession>A0A942YI18</accession>
<evidence type="ECO:0000313" key="5">
    <source>
        <dbReference type="Proteomes" id="UP000681414"/>
    </source>
</evidence>
<keyword evidence="3" id="KW-0119">Carbohydrate metabolism</keyword>
<dbReference type="PANTHER" id="PTHR18964">
    <property type="entry name" value="ROK (REPRESSOR, ORF, KINASE) FAMILY"/>
    <property type="match status" value="1"/>
</dbReference>
<dbReference type="Pfam" id="PF13412">
    <property type="entry name" value="HTH_24"/>
    <property type="match status" value="1"/>
</dbReference>
<dbReference type="InterPro" id="IPR036390">
    <property type="entry name" value="WH_DNA-bd_sf"/>
</dbReference>
<dbReference type="Gene3D" id="1.10.10.10">
    <property type="entry name" value="Winged helix-like DNA-binding domain superfamily/Winged helix DNA-binding domain"/>
    <property type="match status" value="1"/>
</dbReference>
<gene>
    <name evidence="4" type="ORF">KHA97_13090</name>
</gene>
<dbReference type="RefSeq" id="WP_213125162.1">
    <property type="nucleotide sequence ID" value="NZ_JAGYPG010000002.1"/>
</dbReference>
<dbReference type="InterPro" id="IPR036388">
    <property type="entry name" value="WH-like_DNA-bd_sf"/>
</dbReference>
<protein>
    <submittedName>
        <fullName evidence="4">ROK family transcriptional regulator</fullName>
    </submittedName>
</protein>
<evidence type="ECO:0000313" key="4">
    <source>
        <dbReference type="EMBL" id="MBS4195995.1"/>
    </source>
</evidence>
<dbReference type="EMBL" id="JAGYPG010000002">
    <property type="protein sequence ID" value="MBS4195995.1"/>
    <property type="molecule type" value="Genomic_DNA"/>
</dbReference>
<dbReference type="InterPro" id="IPR000600">
    <property type="entry name" value="ROK"/>
</dbReference>
<reference evidence="4 5" key="1">
    <citation type="submission" date="2021-05" db="EMBL/GenBank/DDBJ databases">
        <title>Novel Bacillus species.</title>
        <authorList>
            <person name="Liu G."/>
        </authorList>
    </citation>
    <scope>NUCLEOTIDE SEQUENCE [LARGE SCALE GENOMIC DNA]</scope>
    <source>
        <strain evidence="5">FJAT-49780</strain>
    </source>
</reference>
<evidence type="ECO:0000256" key="2">
    <source>
        <dbReference type="ARBA" id="ARBA00006479"/>
    </source>
</evidence>
<dbReference type="InterPro" id="IPR043129">
    <property type="entry name" value="ATPase_NBD"/>
</dbReference>
<comment type="function">
    <text evidence="1">Transcriptional repressor of xylose-utilizing enzymes.</text>
</comment>
<dbReference type="PANTHER" id="PTHR18964:SF149">
    <property type="entry name" value="BIFUNCTIONAL UDP-N-ACETYLGLUCOSAMINE 2-EPIMERASE_N-ACETYLMANNOSAMINE KINASE"/>
    <property type="match status" value="1"/>
</dbReference>
<keyword evidence="3" id="KW-0859">Xylose metabolism</keyword>
<proteinExistence type="inferred from homology"/>
<dbReference type="GO" id="GO:0042732">
    <property type="term" value="P:D-xylose metabolic process"/>
    <property type="evidence" value="ECO:0007669"/>
    <property type="project" value="UniProtKB-KW"/>
</dbReference>
<dbReference type="SUPFAM" id="SSF46785">
    <property type="entry name" value="Winged helix' DNA-binding domain"/>
    <property type="match status" value="1"/>
</dbReference>
<evidence type="ECO:0000256" key="3">
    <source>
        <dbReference type="ARBA" id="ARBA00022629"/>
    </source>
</evidence>
<sequence>MKIRGNQQMLREINKSLLLNLIYLHGPISRVELARLTKLSPTTVSVLVEEIMNEGFVHETGTSGSGVGRKMTMLDINANNGFVVGVDVSKASSRFVLLNLRGEVISMNKLDSFIGEESLRKKLPKTIEAFIKKQGVDRSLIKWIGISVPGILDEIQETVLGSKYLQIRDFPLKSLLTEKFDIPIHLVNDIEAASFAERFSGAAKGKQTIAYILVDYGIGAGFVINNQIYRGATNQAGKIGDFYHYGIDKLAQRLKTQYPKDLKHDEPEAVIDKYVQLALEGKEPFKEDLDKVMQNIAKYCGNVLQLMNPEQLIISGWVASNEKLSNLLITLIDQYEEAEEPTTVKVSFWKDYGPAIGAATLGLHQMFRTKTIQ</sequence>
<organism evidence="4 5">
    <name type="scientific">Lederbergia citri</name>
    <dbReference type="NCBI Taxonomy" id="2833580"/>
    <lineage>
        <taxon>Bacteria</taxon>
        <taxon>Bacillati</taxon>
        <taxon>Bacillota</taxon>
        <taxon>Bacilli</taxon>
        <taxon>Bacillales</taxon>
        <taxon>Bacillaceae</taxon>
        <taxon>Lederbergia</taxon>
    </lineage>
</organism>
<evidence type="ECO:0000256" key="1">
    <source>
        <dbReference type="ARBA" id="ARBA00002486"/>
    </source>
</evidence>
<dbReference type="Pfam" id="PF00480">
    <property type="entry name" value="ROK"/>
    <property type="match status" value="1"/>
</dbReference>
<dbReference type="Proteomes" id="UP000681414">
    <property type="component" value="Unassembled WGS sequence"/>
</dbReference>
<dbReference type="AlphaFoldDB" id="A0A942YI18"/>
<comment type="caution">
    <text evidence="4">The sequence shown here is derived from an EMBL/GenBank/DDBJ whole genome shotgun (WGS) entry which is preliminary data.</text>
</comment>
<keyword evidence="5" id="KW-1185">Reference proteome</keyword>
<name>A0A942YI18_9BACI</name>
<dbReference type="SUPFAM" id="SSF53067">
    <property type="entry name" value="Actin-like ATPase domain"/>
    <property type="match status" value="1"/>
</dbReference>
<dbReference type="Gene3D" id="3.30.420.40">
    <property type="match status" value="3"/>
</dbReference>
<comment type="similarity">
    <text evidence="2">Belongs to the ROK (NagC/XylR) family.</text>
</comment>